<dbReference type="SMART" id="SM01228">
    <property type="entry name" value="GIDA_assoc_3"/>
    <property type="match status" value="1"/>
</dbReference>
<dbReference type="PROSITE" id="PS01281">
    <property type="entry name" value="GIDA_2"/>
    <property type="match status" value="1"/>
</dbReference>
<dbReference type="FunFam" id="3.50.50.60:FF:000082">
    <property type="entry name" value="protein MTO1 homolog, mitochondrial isoform X1"/>
    <property type="match status" value="1"/>
</dbReference>
<keyword evidence="3" id="KW-0285">Flavoprotein</keyword>
<dbReference type="InterPro" id="IPR020595">
    <property type="entry name" value="MnmG-rel_CS"/>
</dbReference>
<dbReference type="PRINTS" id="PR00411">
    <property type="entry name" value="PNDRDTASEI"/>
</dbReference>
<sequence length="672" mass="76308">MFLICYKSWLMAKPNHRRQFVKAVRAFSTNVNDHRRNYDVIVIGGGHAGTEACAAAARMGTNTLLITQKKNTIGEMSCNPSFGGIGKGNLMREIDALDGICSRICDISGIFYKVLNKRKGPAVWGPRAQIDRSLYKQNIQAYLFNIPRLEIMESSVEDLLLNEDSTKCCGIILKDGTKIFSSSVVITTGTFLKGEIHIGLETRPAGRLNDEPSIGLANTLERLGFEMGRLKTGTPPRLERSTIDFSKSICQQPDEIAEPFSFMNDSVWISVEHQIPCYLTHTSPRVTQIVKDNLHNNKHVTQEVKGPRYCPSIESKVLRYPNNKHNVWLEPEGLDSPLIYPSGLSCTLPADKQEELIKQIRGLENAKMVRPGYGVEYDFINARELISTLETKKIDSLFLAGQINGTTGYEEAAAQGIIAGINAAAKALNKPPLIISRSEGFIGVLIDDLITKGTTEPYRMFTSRSEFRTILRPDNADRRLTEIGYKIGCVTEERWKKTENVLKQIDNSLGVLKSIKKTYQKWQKVFDLPNIKNNNLMTAFNFLINMDLPVDMLVKEFPELQYLQSNHRLYNRIKIEAKYANSAVEEMQIVEELRKNERLLIPNNTDYNSLYLNISLEEKEKLTKIQPRNMADAYSIEGVTPSTLIKLYNYIQIKKYDKEYWDFKVFLINDEQ</sequence>
<proteinExistence type="inferred from homology"/>
<name>A0AAJ7DY24_9HYME</name>
<comment type="cofactor">
    <cofactor evidence="1">
        <name>FAD</name>
        <dbReference type="ChEBI" id="CHEBI:57692"/>
    </cofactor>
</comment>
<keyword evidence="6" id="KW-1185">Reference proteome</keyword>
<dbReference type="KEGG" id="csol:105364396"/>
<organism evidence="6 7">
    <name type="scientific">Ceratosolen solmsi marchali</name>
    <dbReference type="NCBI Taxonomy" id="326594"/>
    <lineage>
        <taxon>Eukaryota</taxon>
        <taxon>Metazoa</taxon>
        <taxon>Ecdysozoa</taxon>
        <taxon>Arthropoda</taxon>
        <taxon>Hexapoda</taxon>
        <taxon>Insecta</taxon>
        <taxon>Pterygota</taxon>
        <taxon>Neoptera</taxon>
        <taxon>Endopterygota</taxon>
        <taxon>Hymenoptera</taxon>
        <taxon>Apocrita</taxon>
        <taxon>Proctotrupomorpha</taxon>
        <taxon>Chalcidoidea</taxon>
        <taxon>Agaonidae</taxon>
        <taxon>Agaoninae</taxon>
        <taxon>Ceratosolen</taxon>
    </lineage>
</organism>
<dbReference type="PANTHER" id="PTHR11806">
    <property type="entry name" value="GLUCOSE INHIBITED DIVISION PROTEIN A"/>
    <property type="match status" value="1"/>
</dbReference>
<evidence type="ECO:0000313" key="7">
    <source>
        <dbReference type="RefSeq" id="XP_011500610.1"/>
    </source>
</evidence>
<dbReference type="NCBIfam" id="TIGR00136">
    <property type="entry name" value="mnmG_gidA"/>
    <property type="match status" value="1"/>
</dbReference>
<reference evidence="7" key="1">
    <citation type="submission" date="2025-08" db="UniProtKB">
        <authorList>
            <consortium name="RefSeq"/>
        </authorList>
    </citation>
    <scope>IDENTIFICATION</scope>
</reference>
<dbReference type="InterPro" id="IPR002218">
    <property type="entry name" value="MnmG-rel"/>
</dbReference>
<dbReference type="InterPro" id="IPR044920">
    <property type="entry name" value="MnmG_C_subdom_sf"/>
</dbReference>
<dbReference type="HAMAP" id="MF_00129">
    <property type="entry name" value="MnmG_GidA"/>
    <property type="match status" value="1"/>
</dbReference>
<dbReference type="Pfam" id="PF21680">
    <property type="entry name" value="GIDA_C_1st"/>
    <property type="match status" value="1"/>
</dbReference>
<comment type="similarity">
    <text evidence="2">Belongs to the MnmG family.</text>
</comment>
<dbReference type="InterPro" id="IPR036188">
    <property type="entry name" value="FAD/NAD-bd_sf"/>
</dbReference>
<dbReference type="GO" id="GO:0030488">
    <property type="term" value="P:tRNA methylation"/>
    <property type="evidence" value="ECO:0007669"/>
    <property type="project" value="TreeGrafter"/>
</dbReference>
<dbReference type="GO" id="GO:0005829">
    <property type="term" value="C:cytosol"/>
    <property type="evidence" value="ECO:0007669"/>
    <property type="project" value="TreeGrafter"/>
</dbReference>
<evidence type="ECO:0000313" key="6">
    <source>
        <dbReference type="Proteomes" id="UP000695007"/>
    </source>
</evidence>
<dbReference type="PROSITE" id="PS01280">
    <property type="entry name" value="GIDA_1"/>
    <property type="match status" value="1"/>
</dbReference>
<dbReference type="Proteomes" id="UP000695007">
    <property type="component" value="Unplaced"/>
</dbReference>
<dbReference type="RefSeq" id="XP_011500610.1">
    <property type="nucleotide sequence ID" value="XM_011502308.1"/>
</dbReference>
<dbReference type="Pfam" id="PF01134">
    <property type="entry name" value="GIDA"/>
    <property type="match status" value="1"/>
</dbReference>
<dbReference type="Gene3D" id="1.10.150.570">
    <property type="entry name" value="GidA associated domain, C-terminal subdomain"/>
    <property type="match status" value="1"/>
</dbReference>
<dbReference type="Pfam" id="PF13932">
    <property type="entry name" value="SAM_GIDA_C"/>
    <property type="match status" value="1"/>
</dbReference>
<evidence type="ECO:0000256" key="2">
    <source>
        <dbReference type="ARBA" id="ARBA00007653"/>
    </source>
</evidence>
<dbReference type="InterPro" id="IPR026904">
    <property type="entry name" value="MnmG_C"/>
</dbReference>
<protein>
    <submittedName>
        <fullName evidence="7">Protein MTO1 homolog, mitochondrial</fullName>
    </submittedName>
</protein>
<dbReference type="GO" id="GO:0002098">
    <property type="term" value="P:tRNA wobble uridine modification"/>
    <property type="evidence" value="ECO:0007669"/>
    <property type="project" value="InterPro"/>
</dbReference>
<gene>
    <name evidence="7" type="primary">LOC105364396</name>
</gene>
<dbReference type="InterPro" id="IPR004416">
    <property type="entry name" value="MnmG"/>
</dbReference>
<evidence type="ECO:0000256" key="1">
    <source>
        <dbReference type="ARBA" id="ARBA00001974"/>
    </source>
</evidence>
<dbReference type="PANTHER" id="PTHR11806:SF0">
    <property type="entry name" value="PROTEIN MTO1 HOMOLOG, MITOCHONDRIAL"/>
    <property type="match status" value="1"/>
</dbReference>
<dbReference type="AlphaFoldDB" id="A0AAJ7DY24"/>
<dbReference type="FunFam" id="3.50.50.60:FF:000002">
    <property type="entry name" value="tRNA uridine 5-carboxymethylaminomethyl modification enzyme MnmG"/>
    <property type="match status" value="1"/>
</dbReference>
<evidence type="ECO:0000256" key="3">
    <source>
        <dbReference type="ARBA" id="ARBA00022630"/>
    </source>
</evidence>
<dbReference type="GeneID" id="105364396"/>
<accession>A0AAJ7DY24</accession>
<dbReference type="InterPro" id="IPR047001">
    <property type="entry name" value="MnmG_C_subdom"/>
</dbReference>
<dbReference type="GO" id="GO:0050660">
    <property type="term" value="F:flavin adenine dinucleotide binding"/>
    <property type="evidence" value="ECO:0007669"/>
    <property type="project" value="InterPro"/>
</dbReference>
<dbReference type="Gene3D" id="3.50.50.60">
    <property type="entry name" value="FAD/NAD(P)-binding domain"/>
    <property type="match status" value="2"/>
</dbReference>
<evidence type="ECO:0000259" key="5">
    <source>
        <dbReference type="SMART" id="SM01228"/>
    </source>
</evidence>
<evidence type="ECO:0000256" key="4">
    <source>
        <dbReference type="ARBA" id="ARBA00022827"/>
    </source>
</evidence>
<dbReference type="SUPFAM" id="SSF51905">
    <property type="entry name" value="FAD/NAD(P)-binding domain"/>
    <property type="match status" value="1"/>
</dbReference>
<dbReference type="InterPro" id="IPR040131">
    <property type="entry name" value="MnmG_N"/>
</dbReference>
<keyword evidence="4" id="KW-0274">FAD</keyword>
<feature type="domain" description="tRNA uridine 5-carboxymethylaminomethyl modification enzyme C-terminal subdomain" evidence="5">
    <location>
        <begin position="577"/>
        <end position="649"/>
    </location>
</feature>
<dbReference type="InterPro" id="IPR049312">
    <property type="entry name" value="GIDA_C_N"/>
</dbReference>